<dbReference type="OrthoDB" id="9808966at2"/>
<dbReference type="GO" id="GO:0006412">
    <property type="term" value="P:translation"/>
    <property type="evidence" value="ECO:0007669"/>
    <property type="project" value="InterPro"/>
</dbReference>
<dbReference type="HAMAP" id="MF_00382">
    <property type="entry name" value="Ribosomal_bL20"/>
    <property type="match status" value="1"/>
</dbReference>
<reference evidence="9 10" key="1">
    <citation type="submission" date="2019-03" db="EMBL/GenBank/DDBJ databases">
        <title>Genomic Encyclopedia of Type Strains, Phase IV (KMG-IV): sequencing the most valuable type-strain genomes for metagenomic binning, comparative biology and taxonomic classification.</title>
        <authorList>
            <person name="Goeker M."/>
        </authorList>
    </citation>
    <scope>NUCLEOTIDE SEQUENCE [LARGE SCALE GENOMIC DNA]</scope>
    <source>
        <strain evidence="9 10">DSM 25903</strain>
    </source>
</reference>
<dbReference type="GO" id="GO:0000027">
    <property type="term" value="P:ribosomal large subunit assembly"/>
    <property type="evidence" value="ECO:0007669"/>
    <property type="project" value="UniProtKB-UniRule"/>
</dbReference>
<dbReference type="InterPro" id="IPR005813">
    <property type="entry name" value="Ribosomal_bL20"/>
</dbReference>
<evidence type="ECO:0000256" key="6">
    <source>
        <dbReference type="ARBA" id="ARBA00035172"/>
    </source>
</evidence>
<keyword evidence="5 7" id="KW-0687">Ribonucleoprotein</keyword>
<dbReference type="Pfam" id="PF00453">
    <property type="entry name" value="Ribosomal_L20"/>
    <property type="match status" value="1"/>
</dbReference>
<evidence type="ECO:0000313" key="9">
    <source>
        <dbReference type="EMBL" id="TDR89921.1"/>
    </source>
</evidence>
<evidence type="ECO:0000256" key="5">
    <source>
        <dbReference type="ARBA" id="ARBA00023274"/>
    </source>
</evidence>
<dbReference type="NCBIfam" id="TIGR01032">
    <property type="entry name" value="rplT_bact"/>
    <property type="match status" value="1"/>
</dbReference>
<comment type="function">
    <text evidence="7 8">Binds directly to 23S ribosomal RNA and is necessary for the in vitro assembly process of the 50S ribosomal subunit. It is not involved in the protein synthesizing functions of that subunit.</text>
</comment>
<dbReference type="RefSeq" id="WP_133770914.1">
    <property type="nucleotide sequence ID" value="NZ_SNZR01000013.1"/>
</dbReference>
<dbReference type="Proteomes" id="UP000295122">
    <property type="component" value="Unassembled WGS sequence"/>
</dbReference>
<dbReference type="PROSITE" id="PS00937">
    <property type="entry name" value="RIBOSOMAL_L20"/>
    <property type="match status" value="1"/>
</dbReference>
<keyword evidence="2 7" id="KW-0699">rRNA-binding</keyword>
<evidence type="ECO:0000313" key="10">
    <source>
        <dbReference type="Proteomes" id="UP000295122"/>
    </source>
</evidence>
<dbReference type="Gene3D" id="1.10.1900.20">
    <property type="entry name" value="Ribosomal protein L20"/>
    <property type="match status" value="1"/>
</dbReference>
<comment type="caution">
    <text evidence="9">The sequence shown here is derived from an EMBL/GenBank/DDBJ whole genome shotgun (WGS) entry which is preliminary data.</text>
</comment>
<keyword evidence="10" id="KW-1185">Reference proteome</keyword>
<dbReference type="FunFam" id="1.10.1900.20:FF:000001">
    <property type="entry name" value="50S ribosomal protein L20"/>
    <property type="match status" value="1"/>
</dbReference>
<protein>
    <recommendedName>
        <fullName evidence="6 7">Large ribosomal subunit protein bL20</fullName>
    </recommendedName>
</protein>
<evidence type="ECO:0000256" key="4">
    <source>
        <dbReference type="ARBA" id="ARBA00022980"/>
    </source>
</evidence>
<dbReference type="PRINTS" id="PR00062">
    <property type="entry name" value="RIBOSOMALL20"/>
</dbReference>
<dbReference type="GO" id="GO:0005840">
    <property type="term" value="C:ribosome"/>
    <property type="evidence" value="ECO:0007669"/>
    <property type="project" value="UniProtKB-KW"/>
</dbReference>
<comment type="similarity">
    <text evidence="1 7 8">Belongs to the bacterial ribosomal protein bL20 family.</text>
</comment>
<dbReference type="InterPro" id="IPR035566">
    <property type="entry name" value="Ribosomal_protein_bL20_C"/>
</dbReference>
<evidence type="ECO:0000256" key="2">
    <source>
        <dbReference type="ARBA" id="ARBA00022730"/>
    </source>
</evidence>
<dbReference type="InterPro" id="IPR049946">
    <property type="entry name" value="RIBOSOMAL_L20_CS"/>
</dbReference>
<dbReference type="Gene3D" id="6.10.160.10">
    <property type="match status" value="1"/>
</dbReference>
<dbReference type="CDD" id="cd07026">
    <property type="entry name" value="Ribosomal_L20"/>
    <property type="match status" value="1"/>
</dbReference>
<evidence type="ECO:0000256" key="7">
    <source>
        <dbReference type="HAMAP-Rule" id="MF_00382"/>
    </source>
</evidence>
<evidence type="ECO:0000256" key="8">
    <source>
        <dbReference type="RuleBase" id="RU000560"/>
    </source>
</evidence>
<name>A0A4R7BWH5_9HYPH</name>
<keyword evidence="4 7" id="KW-0689">Ribosomal protein</keyword>
<accession>A0A4R7BWH5</accession>
<organism evidence="9 10">
    <name type="scientific">Enterovirga rhinocerotis</name>
    <dbReference type="NCBI Taxonomy" id="1339210"/>
    <lineage>
        <taxon>Bacteria</taxon>
        <taxon>Pseudomonadati</taxon>
        <taxon>Pseudomonadota</taxon>
        <taxon>Alphaproteobacteria</taxon>
        <taxon>Hyphomicrobiales</taxon>
        <taxon>Methylobacteriaceae</taxon>
        <taxon>Enterovirga</taxon>
    </lineage>
</organism>
<dbReference type="GO" id="GO:1990904">
    <property type="term" value="C:ribonucleoprotein complex"/>
    <property type="evidence" value="ECO:0007669"/>
    <property type="project" value="UniProtKB-KW"/>
</dbReference>
<dbReference type="GO" id="GO:0019843">
    <property type="term" value="F:rRNA binding"/>
    <property type="evidence" value="ECO:0007669"/>
    <property type="project" value="UniProtKB-UniRule"/>
</dbReference>
<dbReference type="GO" id="GO:0003735">
    <property type="term" value="F:structural constituent of ribosome"/>
    <property type="evidence" value="ECO:0007669"/>
    <property type="project" value="InterPro"/>
</dbReference>
<evidence type="ECO:0000256" key="1">
    <source>
        <dbReference type="ARBA" id="ARBA00007698"/>
    </source>
</evidence>
<gene>
    <name evidence="7" type="primary">rplT</name>
    <name evidence="9" type="ORF">EV668_2757</name>
</gene>
<sequence length="125" mass="13885">MARVKRGVTSHAKHKKVLDAAKGYYGRRKNTIRIAKQAVEKAMQYAYRDRKNKKRTFRALWIQRLNAGAREHGLTYSRLIDGLAKAGITVDRKVLSDIAIHDSAAFAAIVEKAKAALPADVVKAA</sequence>
<dbReference type="AlphaFoldDB" id="A0A4R7BWH5"/>
<keyword evidence="3 7" id="KW-0694">RNA-binding</keyword>
<dbReference type="EMBL" id="SNZR01000013">
    <property type="protein sequence ID" value="TDR89921.1"/>
    <property type="molecule type" value="Genomic_DNA"/>
</dbReference>
<proteinExistence type="inferred from homology"/>
<dbReference type="SUPFAM" id="SSF74731">
    <property type="entry name" value="Ribosomal protein L20"/>
    <property type="match status" value="1"/>
</dbReference>
<evidence type="ECO:0000256" key="3">
    <source>
        <dbReference type="ARBA" id="ARBA00022884"/>
    </source>
</evidence>
<dbReference type="PANTHER" id="PTHR10986">
    <property type="entry name" value="39S RIBOSOMAL PROTEIN L20"/>
    <property type="match status" value="1"/>
</dbReference>